<feature type="transmembrane region" description="Helical" evidence="1">
    <location>
        <begin position="92"/>
        <end position="118"/>
    </location>
</feature>
<dbReference type="InParanoid" id="A0A3N4KIL0"/>
<keyword evidence="1" id="KW-0812">Transmembrane</keyword>
<feature type="transmembrane region" description="Helical" evidence="1">
    <location>
        <begin position="60"/>
        <end position="80"/>
    </location>
</feature>
<keyword evidence="1" id="KW-1133">Transmembrane helix</keyword>
<keyword evidence="1" id="KW-0472">Membrane</keyword>
<feature type="chain" id="PRO_5018225165" evidence="2">
    <location>
        <begin position="26"/>
        <end position="266"/>
    </location>
</feature>
<accession>A0A3N4KIL0</accession>
<protein>
    <submittedName>
        <fullName evidence="3">Uncharacterized protein</fullName>
    </submittedName>
</protein>
<reference evidence="3 4" key="1">
    <citation type="journal article" date="2018" name="Nat. Ecol. Evol.">
        <title>Pezizomycetes genomes reveal the molecular basis of ectomycorrhizal truffle lifestyle.</title>
        <authorList>
            <person name="Murat C."/>
            <person name="Payen T."/>
            <person name="Noel B."/>
            <person name="Kuo A."/>
            <person name="Morin E."/>
            <person name="Chen J."/>
            <person name="Kohler A."/>
            <person name="Krizsan K."/>
            <person name="Balestrini R."/>
            <person name="Da Silva C."/>
            <person name="Montanini B."/>
            <person name="Hainaut M."/>
            <person name="Levati E."/>
            <person name="Barry K.W."/>
            <person name="Belfiori B."/>
            <person name="Cichocki N."/>
            <person name="Clum A."/>
            <person name="Dockter R.B."/>
            <person name="Fauchery L."/>
            <person name="Guy J."/>
            <person name="Iotti M."/>
            <person name="Le Tacon F."/>
            <person name="Lindquist E.A."/>
            <person name="Lipzen A."/>
            <person name="Malagnac F."/>
            <person name="Mello A."/>
            <person name="Molinier V."/>
            <person name="Miyauchi S."/>
            <person name="Poulain J."/>
            <person name="Riccioni C."/>
            <person name="Rubini A."/>
            <person name="Sitrit Y."/>
            <person name="Splivallo R."/>
            <person name="Traeger S."/>
            <person name="Wang M."/>
            <person name="Zifcakova L."/>
            <person name="Wipf D."/>
            <person name="Zambonelli A."/>
            <person name="Paolocci F."/>
            <person name="Nowrousian M."/>
            <person name="Ottonello S."/>
            <person name="Baldrian P."/>
            <person name="Spatafora J.W."/>
            <person name="Henrissat B."/>
            <person name="Nagy L.G."/>
            <person name="Aury J.M."/>
            <person name="Wincker P."/>
            <person name="Grigoriev I.V."/>
            <person name="Bonfante P."/>
            <person name="Martin F.M."/>
        </authorList>
    </citation>
    <scope>NUCLEOTIDE SEQUENCE [LARGE SCALE GENOMIC DNA]</scope>
    <source>
        <strain evidence="3 4">CCBAS932</strain>
    </source>
</reference>
<evidence type="ECO:0000256" key="2">
    <source>
        <dbReference type="SAM" id="SignalP"/>
    </source>
</evidence>
<keyword evidence="4" id="KW-1185">Reference proteome</keyword>
<dbReference type="EMBL" id="ML119154">
    <property type="protein sequence ID" value="RPB09238.1"/>
    <property type="molecule type" value="Genomic_DNA"/>
</dbReference>
<evidence type="ECO:0000313" key="3">
    <source>
        <dbReference type="EMBL" id="RPB09238.1"/>
    </source>
</evidence>
<dbReference type="Proteomes" id="UP000277580">
    <property type="component" value="Unassembled WGS sequence"/>
</dbReference>
<dbReference type="PANTHER" id="PTHR35043">
    <property type="entry name" value="TRANSCRIPTION FACTOR DOMAIN-CONTAINING PROTEIN"/>
    <property type="match status" value="1"/>
</dbReference>
<evidence type="ECO:0000313" key="4">
    <source>
        <dbReference type="Proteomes" id="UP000277580"/>
    </source>
</evidence>
<dbReference type="PANTHER" id="PTHR35043:SF7">
    <property type="entry name" value="TRANSCRIPTION FACTOR DOMAIN-CONTAINING PROTEIN"/>
    <property type="match status" value="1"/>
</dbReference>
<gene>
    <name evidence="3" type="ORF">P167DRAFT_322006</name>
</gene>
<dbReference type="OrthoDB" id="3061561at2759"/>
<feature type="signal peptide" evidence="2">
    <location>
        <begin position="1"/>
        <end position="25"/>
    </location>
</feature>
<dbReference type="AlphaFoldDB" id="A0A3N4KIL0"/>
<sequence>MTSGHPPALLWYLLLFVGLLSSVFALPSSPPSKYNETVSEYHTPLGKVKFHAEPAGRGTVGIIFSCTATYIFCVWTAVHPNINVKATWSGRLWYKCVLMVLSVIVPEGLLVCAVGQYLEARTLKEAWGDKMKGKGKPVVKMLGMNEAFFIVMGGFLTDTIKHSNPEYHNQLPGARKGLEPGTYTAILTPTGFLHYLENGYIDENSFDVAEIADKGKANNIAKLLACGQALWLVVQSFARWGSLLPVTLLEIHVLIQVFCTMFIYAC</sequence>
<organism evidence="3 4">
    <name type="scientific">Morchella conica CCBAS932</name>
    <dbReference type="NCBI Taxonomy" id="1392247"/>
    <lineage>
        <taxon>Eukaryota</taxon>
        <taxon>Fungi</taxon>
        <taxon>Dikarya</taxon>
        <taxon>Ascomycota</taxon>
        <taxon>Pezizomycotina</taxon>
        <taxon>Pezizomycetes</taxon>
        <taxon>Pezizales</taxon>
        <taxon>Morchellaceae</taxon>
        <taxon>Morchella</taxon>
    </lineage>
</organism>
<evidence type="ECO:0000256" key="1">
    <source>
        <dbReference type="SAM" id="Phobius"/>
    </source>
</evidence>
<keyword evidence="2" id="KW-0732">Signal</keyword>
<dbReference type="STRING" id="1392247.A0A3N4KIL0"/>
<name>A0A3N4KIL0_9PEZI</name>
<proteinExistence type="predicted"/>